<feature type="compositionally biased region" description="Basic and acidic residues" evidence="1">
    <location>
        <begin position="77"/>
        <end position="88"/>
    </location>
</feature>
<gene>
    <name evidence="2" type="ORF">GSLYS_00005854001</name>
</gene>
<dbReference type="AlphaFoldDB" id="A0AAV2HH05"/>
<keyword evidence="3" id="KW-1185">Reference proteome</keyword>
<evidence type="ECO:0000256" key="1">
    <source>
        <dbReference type="SAM" id="MobiDB-lite"/>
    </source>
</evidence>
<feature type="region of interest" description="Disordered" evidence="1">
    <location>
        <begin position="66"/>
        <end position="90"/>
    </location>
</feature>
<comment type="caution">
    <text evidence="2">The sequence shown here is derived from an EMBL/GenBank/DDBJ whole genome shotgun (WGS) entry which is preliminary data.</text>
</comment>
<protein>
    <submittedName>
        <fullName evidence="2">Uncharacterized protein</fullName>
    </submittedName>
</protein>
<accession>A0AAV2HH05</accession>
<dbReference type="EMBL" id="CAXITT010000096">
    <property type="protein sequence ID" value="CAL1531759.1"/>
    <property type="molecule type" value="Genomic_DNA"/>
</dbReference>
<name>A0AAV2HH05_LYMST</name>
<reference evidence="2 3" key="1">
    <citation type="submission" date="2024-04" db="EMBL/GenBank/DDBJ databases">
        <authorList>
            <consortium name="Genoscope - CEA"/>
            <person name="William W."/>
        </authorList>
    </citation>
    <scope>NUCLEOTIDE SEQUENCE [LARGE SCALE GENOMIC DNA]</scope>
</reference>
<sequence>MQLFSYRHVLQLISVFLIFFKTITHCLYNTTTLHRMFDVQLTSVLHLCVLCISLLQCSVSSAPVQPTHTETPSASSHDAHTAPHHADGQDSPQVACHFKNTEIALPITFSLEMPSYVMVGGHKFNLKLQMPVINQGM</sequence>
<proteinExistence type="predicted"/>
<feature type="compositionally biased region" description="Polar residues" evidence="1">
    <location>
        <begin position="66"/>
        <end position="76"/>
    </location>
</feature>
<evidence type="ECO:0000313" key="3">
    <source>
        <dbReference type="Proteomes" id="UP001497497"/>
    </source>
</evidence>
<dbReference type="Proteomes" id="UP001497497">
    <property type="component" value="Unassembled WGS sequence"/>
</dbReference>
<evidence type="ECO:0000313" key="2">
    <source>
        <dbReference type="EMBL" id="CAL1531759.1"/>
    </source>
</evidence>
<organism evidence="2 3">
    <name type="scientific">Lymnaea stagnalis</name>
    <name type="common">Great pond snail</name>
    <name type="synonym">Helix stagnalis</name>
    <dbReference type="NCBI Taxonomy" id="6523"/>
    <lineage>
        <taxon>Eukaryota</taxon>
        <taxon>Metazoa</taxon>
        <taxon>Spiralia</taxon>
        <taxon>Lophotrochozoa</taxon>
        <taxon>Mollusca</taxon>
        <taxon>Gastropoda</taxon>
        <taxon>Heterobranchia</taxon>
        <taxon>Euthyneura</taxon>
        <taxon>Panpulmonata</taxon>
        <taxon>Hygrophila</taxon>
        <taxon>Lymnaeoidea</taxon>
        <taxon>Lymnaeidae</taxon>
        <taxon>Lymnaea</taxon>
    </lineage>
</organism>